<dbReference type="SMART" id="SM00881">
    <property type="entry name" value="CoA_binding"/>
    <property type="match status" value="1"/>
</dbReference>
<keyword evidence="1" id="KW-0436">Ligase</keyword>
<keyword evidence="3" id="KW-0067">ATP-binding</keyword>
<dbReference type="KEGG" id="flt:Sv326_0125"/>
<dbReference type="Pfam" id="PF19045">
    <property type="entry name" value="Ligase_CoA_2"/>
    <property type="match status" value="1"/>
</dbReference>
<gene>
    <name evidence="5" type="ORF">Sv326_0125</name>
</gene>
<evidence type="ECO:0000259" key="4">
    <source>
        <dbReference type="SMART" id="SM00881"/>
    </source>
</evidence>
<name>A0A7D6BEV8_FERL1</name>
<dbReference type="InterPro" id="IPR036291">
    <property type="entry name" value="NAD(P)-bd_dom_sf"/>
</dbReference>
<evidence type="ECO:0000313" key="5">
    <source>
        <dbReference type="EMBL" id="QLJ52300.1"/>
    </source>
</evidence>
<dbReference type="EMBL" id="CP058998">
    <property type="protein sequence ID" value="QLJ52300.1"/>
    <property type="molecule type" value="Genomic_DNA"/>
</dbReference>
<evidence type="ECO:0000256" key="1">
    <source>
        <dbReference type="ARBA" id="ARBA00022598"/>
    </source>
</evidence>
<evidence type="ECO:0000313" key="6">
    <source>
        <dbReference type="Proteomes" id="UP000510821"/>
    </source>
</evidence>
<dbReference type="InterPro" id="IPR003781">
    <property type="entry name" value="CoA-bd"/>
</dbReference>
<dbReference type="AlphaFoldDB" id="A0A7D6BEV8"/>
<accession>A0A7D6BEV8</accession>
<dbReference type="InterPro" id="IPR016102">
    <property type="entry name" value="Succinyl-CoA_synth-like"/>
</dbReference>
<organism evidence="5 6">
    <name type="scientific">Fermentimicrarchaeum limneticum</name>
    <dbReference type="NCBI Taxonomy" id="2795018"/>
    <lineage>
        <taxon>Archaea</taxon>
        <taxon>Candidatus Micrarchaeota</taxon>
        <taxon>Candidatus Fermentimicrarchaeales</taxon>
        <taxon>Candidatus Fermentimicrarchaeaceae</taxon>
        <taxon>Candidatus Fermentimicrarchaeum</taxon>
    </lineage>
</organism>
<dbReference type="Gene3D" id="3.40.50.720">
    <property type="entry name" value="NAD(P)-binding Rossmann-like Domain"/>
    <property type="match status" value="1"/>
</dbReference>
<dbReference type="Proteomes" id="UP000510821">
    <property type="component" value="Chromosome"/>
</dbReference>
<dbReference type="Gene3D" id="3.40.50.261">
    <property type="entry name" value="Succinyl-CoA synthetase domains"/>
    <property type="match status" value="2"/>
</dbReference>
<feature type="domain" description="CoA-binding" evidence="4">
    <location>
        <begin position="6"/>
        <end position="101"/>
    </location>
</feature>
<dbReference type="InterPro" id="IPR043938">
    <property type="entry name" value="Ligase_CoA_dom"/>
</dbReference>
<dbReference type="InterPro" id="IPR051538">
    <property type="entry name" value="Acyl-CoA_Synth/Transferase"/>
</dbReference>
<reference evidence="6" key="1">
    <citation type="submission" date="2020-07" db="EMBL/GenBank/DDBJ databases">
        <title>Metabolic diversity and evolutionary history of the archaeal phylum ###Micrarchaeota### uncovered from a freshwater lake metagenome.</title>
        <authorList>
            <person name="Kadnikov V.V."/>
            <person name="Savvichev A.S."/>
            <person name="Mardanov A.V."/>
            <person name="Beletsky A.V."/>
            <person name="Chupakov A.V."/>
            <person name="Kokryatskaya N.M."/>
            <person name="Pimenov N.V."/>
            <person name="Ravin N.V."/>
        </authorList>
    </citation>
    <scope>NUCLEOTIDE SEQUENCE [LARGE SCALE GENOMIC DNA]</scope>
</reference>
<sequence>MNIDVLFNPNSVAVIGASRDPGKIGHVLLRNFIEGGFRGQIYPINPKSDEILGLKCYLSVNNIKGDVDLAVIAIPANFVPDALRECGEKGVKGAIVISGGFSEVGNVELENELKEVCAKYDIACLGPNCMGVINPLTRVDSVFIPTYKMGRPKLGGVSFISQSGAIGGAVLDLMARQGFGMSKFVSYGNGAVLDETDLLRYMADDERTRIIVLYIEGVRRGREFFETLKGVTKRKPVVVLKGGKTAVGAAATKSHTGSLAGNAAVYDAVFKQCKATEARNLDEIFNFSKLFESQPFCNGERVGIITNGGGLAVIASDSVEENGLKIASLSEESRRRINEKVPAYVNVRNPLDLSGDAGADRFEVAVQAMLEDSNVDALLVGVLFQTESIDSRVVSMLVEASNLKKKPLLVVCPGGEYAEVHGRILENCGVPTYTSSASAVRSLRKLVDYSKFMGKK</sequence>
<dbReference type="InterPro" id="IPR032875">
    <property type="entry name" value="Succ_CoA_lig_flav_dom"/>
</dbReference>
<proteinExistence type="predicted"/>
<dbReference type="Pfam" id="PF13380">
    <property type="entry name" value="CoA_binding_2"/>
    <property type="match status" value="1"/>
</dbReference>
<keyword evidence="2" id="KW-0547">Nucleotide-binding</keyword>
<dbReference type="PANTHER" id="PTHR43334:SF1">
    <property type="entry name" value="3-HYDROXYPROPIONATE--COA LIGASE [ADP-FORMING]"/>
    <property type="match status" value="1"/>
</dbReference>
<dbReference type="GO" id="GO:0005524">
    <property type="term" value="F:ATP binding"/>
    <property type="evidence" value="ECO:0007669"/>
    <property type="project" value="UniProtKB-KW"/>
</dbReference>
<dbReference type="SUPFAM" id="SSF52210">
    <property type="entry name" value="Succinyl-CoA synthetase domains"/>
    <property type="match status" value="2"/>
</dbReference>
<evidence type="ECO:0000256" key="3">
    <source>
        <dbReference type="ARBA" id="ARBA00022840"/>
    </source>
</evidence>
<dbReference type="SUPFAM" id="SSF51735">
    <property type="entry name" value="NAD(P)-binding Rossmann-fold domains"/>
    <property type="match status" value="1"/>
</dbReference>
<evidence type="ECO:0000256" key="2">
    <source>
        <dbReference type="ARBA" id="ARBA00022741"/>
    </source>
</evidence>
<protein>
    <submittedName>
        <fullName evidence="5">Acetyl-CoA synthetase (ADP-forming)</fullName>
    </submittedName>
</protein>
<dbReference type="Pfam" id="PF13607">
    <property type="entry name" value="Succ_CoA_lig"/>
    <property type="match status" value="1"/>
</dbReference>
<dbReference type="GO" id="GO:0043758">
    <property type="term" value="F:acetate-CoA ligase (ADP-forming) activity"/>
    <property type="evidence" value="ECO:0007669"/>
    <property type="project" value="InterPro"/>
</dbReference>
<dbReference type="PANTHER" id="PTHR43334">
    <property type="entry name" value="ACETATE--COA LIGASE [ADP-FORMING]"/>
    <property type="match status" value="1"/>
</dbReference>